<accession>D6PLE0</accession>
<dbReference type="SUPFAM" id="SSF90123">
    <property type="entry name" value="ABC transporter transmembrane region"/>
    <property type="match status" value="1"/>
</dbReference>
<protein>
    <submittedName>
        <fullName evidence="5">Uncharacterized protein</fullName>
    </submittedName>
</protein>
<sequence length="173" mass="19913">MRDYGMRQNQAAQVMVKGINEGIEGFKEIRVLGKEVFFHSVVRRGAEEYCVNQRRFVLIQNAPRYLLEAVLILFVVLLVILTLRSESSTENLLGTLGLFGVASIRLLPIATMFAGTLTILRFNRDAVSRIFNDLKAMKDIPKKIRKFRNHLRRFRHSSFKICSTFIQAQSILH</sequence>
<evidence type="ECO:0000256" key="3">
    <source>
        <dbReference type="ARBA" id="ARBA00023136"/>
    </source>
</evidence>
<proteinExistence type="predicted"/>
<feature type="transmembrane region" description="Helical" evidence="4">
    <location>
        <begin position="96"/>
        <end position="120"/>
    </location>
</feature>
<feature type="transmembrane region" description="Helical" evidence="4">
    <location>
        <begin position="65"/>
        <end position="84"/>
    </location>
</feature>
<dbReference type="EMBL" id="GU943146">
    <property type="protein sequence ID" value="ADD96541.1"/>
    <property type="molecule type" value="Genomic_DNA"/>
</dbReference>
<keyword evidence="1 4" id="KW-0812">Transmembrane</keyword>
<organism evidence="5">
    <name type="scientific">uncultured organism MedDCM-OCT-S11-C293</name>
    <dbReference type="NCBI Taxonomy" id="743659"/>
    <lineage>
        <taxon>unclassified sequences</taxon>
        <taxon>environmental samples</taxon>
    </lineage>
</organism>
<reference evidence="5" key="1">
    <citation type="journal article" date="2010" name="ISME J.">
        <title>Metagenome of the Mediterranean deep chlorophyll maximum studied by direct and fosmid library 454 pyrosequencing.</title>
        <authorList>
            <person name="Ghai R."/>
            <person name="Martin-Cuadrado A.B."/>
            <person name="Molto A.G."/>
            <person name="Heredia I.G."/>
            <person name="Cabrera R."/>
            <person name="Martin J."/>
            <person name="Verdu M."/>
            <person name="Deschamps P."/>
            <person name="Moreira D."/>
            <person name="Lopez-Garcia P."/>
            <person name="Mira A."/>
            <person name="Rodriguez-Valera F."/>
        </authorList>
    </citation>
    <scope>NUCLEOTIDE SEQUENCE</scope>
</reference>
<dbReference type="Gene3D" id="1.20.1560.10">
    <property type="entry name" value="ABC transporter type 1, transmembrane domain"/>
    <property type="match status" value="1"/>
</dbReference>
<dbReference type="GO" id="GO:0016020">
    <property type="term" value="C:membrane"/>
    <property type="evidence" value="ECO:0007669"/>
    <property type="project" value="InterPro"/>
</dbReference>
<keyword evidence="2 4" id="KW-1133">Transmembrane helix</keyword>
<dbReference type="InterPro" id="IPR036640">
    <property type="entry name" value="ABC1_TM_sf"/>
</dbReference>
<keyword evidence="3 4" id="KW-0472">Membrane</keyword>
<dbReference type="GO" id="GO:0005524">
    <property type="term" value="F:ATP binding"/>
    <property type="evidence" value="ECO:0007669"/>
    <property type="project" value="InterPro"/>
</dbReference>
<evidence type="ECO:0000313" key="5">
    <source>
        <dbReference type="EMBL" id="ADD96541.1"/>
    </source>
</evidence>
<evidence type="ECO:0000256" key="2">
    <source>
        <dbReference type="ARBA" id="ARBA00022989"/>
    </source>
</evidence>
<evidence type="ECO:0000256" key="4">
    <source>
        <dbReference type="SAM" id="Phobius"/>
    </source>
</evidence>
<dbReference type="AlphaFoldDB" id="D6PLE0"/>
<name>D6PLE0_9ZZZZ</name>
<evidence type="ECO:0000256" key="1">
    <source>
        <dbReference type="ARBA" id="ARBA00022692"/>
    </source>
</evidence>